<evidence type="ECO:0000313" key="2">
    <source>
        <dbReference type="Proteomes" id="UP000217211"/>
    </source>
</evidence>
<protein>
    <submittedName>
        <fullName evidence="1">Uncharacterized protein</fullName>
    </submittedName>
</protein>
<reference evidence="1 2" key="1">
    <citation type="submission" date="2017-08" db="EMBL/GenBank/DDBJ databases">
        <title>Multipartite genome sequences of Sinorhizobium species nodulating soybeans.</title>
        <authorList>
            <person name="Tian C.F."/>
        </authorList>
    </citation>
    <scope>NUCLEOTIDE SEQUENCE [LARGE SCALE GENOMIC DNA]</scope>
    <source>
        <strain evidence="1 2">CCBAU 05684</strain>
        <plasmid evidence="2">psj05684a</plasmid>
    </source>
</reference>
<organism evidence="1 2">
    <name type="scientific">Sinorhizobium sojae CCBAU 05684</name>
    <dbReference type="NCBI Taxonomy" id="716928"/>
    <lineage>
        <taxon>Bacteria</taxon>
        <taxon>Pseudomonadati</taxon>
        <taxon>Pseudomonadota</taxon>
        <taxon>Alphaproteobacteria</taxon>
        <taxon>Hyphomicrobiales</taxon>
        <taxon>Rhizobiaceae</taxon>
        <taxon>Sinorhizobium/Ensifer group</taxon>
        <taxon>Sinorhizobium</taxon>
    </lineage>
</organism>
<dbReference type="EMBL" id="CP023069">
    <property type="protein sequence ID" value="ASY67447.1"/>
    <property type="molecule type" value="Genomic_DNA"/>
</dbReference>
<gene>
    <name evidence="1" type="ORF">SJ05684_a41340</name>
</gene>
<dbReference type="KEGG" id="esj:SJ05684_a41340"/>
<dbReference type="AlphaFoldDB" id="A0A249PNW1"/>
<accession>A0A249PNW1</accession>
<dbReference type="Proteomes" id="UP000217211">
    <property type="component" value="Plasmid pSJ05684a"/>
</dbReference>
<geneLocation type="plasmid" evidence="2">
    <name>psj05684a</name>
</geneLocation>
<keyword evidence="2" id="KW-1185">Reference proteome</keyword>
<keyword evidence="1" id="KW-0614">Plasmid</keyword>
<name>A0A249PNW1_9HYPH</name>
<proteinExistence type="predicted"/>
<sequence length="46" mass="5212">MHSNPKWTPNNPSFPVSFRSADIVSRVYCRQWSRSPPSQSVVGHLA</sequence>
<evidence type="ECO:0000313" key="1">
    <source>
        <dbReference type="EMBL" id="ASY67447.1"/>
    </source>
</evidence>